<accession>A0A0M6YLM4</accession>
<dbReference type="SUPFAM" id="SSF48452">
    <property type="entry name" value="TPR-like"/>
    <property type="match status" value="1"/>
</dbReference>
<dbReference type="InterPro" id="IPR011990">
    <property type="entry name" value="TPR-like_helical_dom_sf"/>
</dbReference>
<dbReference type="STRING" id="420998.JDO7802_01973"/>
<dbReference type="Gene3D" id="1.25.40.10">
    <property type="entry name" value="Tetratricopeptide repeat domain"/>
    <property type="match status" value="1"/>
</dbReference>
<feature type="signal peptide" evidence="2">
    <location>
        <begin position="1"/>
        <end position="22"/>
    </location>
</feature>
<evidence type="ECO:0000256" key="1">
    <source>
        <dbReference type="PROSITE-ProRule" id="PRU00339"/>
    </source>
</evidence>
<name>A0A0M6YLM4_9RHOB</name>
<gene>
    <name evidence="3" type="ORF">JDO7802_01973</name>
</gene>
<keyword evidence="1" id="KW-0802">TPR repeat</keyword>
<dbReference type="PROSITE" id="PS50005">
    <property type="entry name" value="TPR"/>
    <property type="match status" value="1"/>
</dbReference>
<evidence type="ECO:0000256" key="2">
    <source>
        <dbReference type="SAM" id="SignalP"/>
    </source>
</evidence>
<dbReference type="AlphaFoldDB" id="A0A0M6YLM4"/>
<dbReference type="Proteomes" id="UP000049222">
    <property type="component" value="Unassembled WGS sequence"/>
</dbReference>
<feature type="chain" id="PRO_5005808016" evidence="2">
    <location>
        <begin position="23"/>
        <end position="190"/>
    </location>
</feature>
<proteinExistence type="predicted"/>
<feature type="repeat" description="TPR" evidence="1">
    <location>
        <begin position="111"/>
        <end position="144"/>
    </location>
</feature>
<dbReference type="PROSITE" id="PS51257">
    <property type="entry name" value="PROKAR_LIPOPROTEIN"/>
    <property type="match status" value="1"/>
</dbReference>
<dbReference type="OrthoDB" id="495305at2"/>
<evidence type="ECO:0000313" key="4">
    <source>
        <dbReference type="Proteomes" id="UP000049222"/>
    </source>
</evidence>
<dbReference type="PROSITE" id="PS50293">
    <property type="entry name" value="TPR_REGION"/>
    <property type="match status" value="1"/>
</dbReference>
<dbReference type="SMART" id="SM00028">
    <property type="entry name" value="TPR"/>
    <property type="match status" value="2"/>
</dbReference>
<keyword evidence="2" id="KW-0732">Signal</keyword>
<evidence type="ECO:0000313" key="3">
    <source>
        <dbReference type="EMBL" id="CTQ49956.1"/>
    </source>
</evidence>
<keyword evidence="4" id="KW-1185">Reference proteome</keyword>
<dbReference type="EMBL" id="CXSU01000012">
    <property type="protein sequence ID" value="CTQ49956.1"/>
    <property type="molecule type" value="Genomic_DNA"/>
</dbReference>
<organism evidence="3 4">
    <name type="scientific">Jannaschia donghaensis</name>
    <dbReference type="NCBI Taxonomy" id="420998"/>
    <lineage>
        <taxon>Bacteria</taxon>
        <taxon>Pseudomonadati</taxon>
        <taxon>Pseudomonadota</taxon>
        <taxon>Alphaproteobacteria</taxon>
        <taxon>Rhodobacterales</taxon>
        <taxon>Roseobacteraceae</taxon>
        <taxon>Jannaschia</taxon>
    </lineage>
</organism>
<dbReference type="InterPro" id="IPR019734">
    <property type="entry name" value="TPR_rpt"/>
</dbReference>
<dbReference type="Pfam" id="PF13432">
    <property type="entry name" value="TPR_16"/>
    <property type="match status" value="1"/>
</dbReference>
<protein>
    <submittedName>
        <fullName evidence="3">Type IV pilus biogenesis/stability protein PilW</fullName>
    </submittedName>
</protein>
<reference evidence="3 4" key="1">
    <citation type="submission" date="2015-07" db="EMBL/GenBank/DDBJ databases">
        <authorList>
            <person name="Noorani M."/>
        </authorList>
    </citation>
    <scope>NUCLEOTIDE SEQUENCE [LARGE SCALE GENOMIC DNA]</scope>
    <source>
        <strain evidence="3 4">CECT 7802</strain>
    </source>
</reference>
<sequence>MMRFALLLLMATILSACQSGIAARGAVIDDPLTAPGFARGDDVVDPLIVGDRLLAAGEADLALDSYVRAASVQGLTPEIMGAMAGANIRLGRLGQAERLLRDVVEAEPRNGQAWNNLGVALLEQGKTGEALRVFETAFALQPSPEILDNLRVAGAKISNAAYDQPRDEAFTLTRRNNGVYDLSSPDGQYP</sequence>